<sequence length="82" mass="9376">MDTSDWLREQLKWAFLLREYIGDHLEASRILKGWLYLPAVGDSVAEDEVVYEIETDKAMRAMALSFGLALQDKGEPGKPHPR</sequence>
<accession>A0A7R9FS56</accession>
<protein>
    <submittedName>
        <fullName evidence="1">Uncharacterized protein</fullName>
    </submittedName>
</protein>
<feature type="non-terminal residue" evidence="1">
    <location>
        <position position="82"/>
    </location>
</feature>
<dbReference type="Proteomes" id="UP000677054">
    <property type="component" value="Unassembled WGS sequence"/>
</dbReference>
<gene>
    <name evidence="1" type="ORF">DSTB1V02_LOCUS12785</name>
</gene>
<keyword evidence="2" id="KW-1185">Reference proteome</keyword>
<evidence type="ECO:0000313" key="1">
    <source>
        <dbReference type="EMBL" id="CAD7253034.1"/>
    </source>
</evidence>
<dbReference type="AlphaFoldDB" id="A0A7R9FS56"/>
<evidence type="ECO:0000313" key="2">
    <source>
        <dbReference type="Proteomes" id="UP000677054"/>
    </source>
</evidence>
<proteinExistence type="predicted"/>
<name>A0A7R9FS56_9CRUS</name>
<organism evidence="1">
    <name type="scientific">Darwinula stevensoni</name>
    <dbReference type="NCBI Taxonomy" id="69355"/>
    <lineage>
        <taxon>Eukaryota</taxon>
        <taxon>Metazoa</taxon>
        <taxon>Ecdysozoa</taxon>
        <taxon>Arthropoda</taxon>
        <taxon>Crustacea</taxon>
        <taxon>Oligostraca</taxon>
        <taxon>Ostracoda</taxon>
        <taxon>Podocopa</taxon>
        <taxon>Podocopida</taxon>
        <taxon>Darwinulocopina</taxon>
        <taxon>Darwinuloidea</taxon>
        <taxon>Darwinulidae</taxon>
        <taxon>Darwinula</taxon>
    </lineage>
</organism>
<reference evidence="1" key="1">
    <citation type="submission" date="2020-11" db="EMBL/GenBank/DDBJ databases">
        <authorList>
            <person name="Tran Van P."/>
        </authorList>
    </citation>
    <scope>NUCLEOTIDE SEQUENCE</scope>
</reference>
<dbReference type="InterPro" id="IPR011053">
    <property type="entry name" value="Single_hybrid_motif"/>
</dbReference>
<dbReference type="EMBL" id="LR904703">
    <property type="protein sequence ID" value="CAD7253034.1"/>
    <property type="molecule type" value="Genomic_DNA"/>
</dbReference>
<dbReference type="SUPFAM" id="SSF51230">
    <property type="entry name" value="Single hybrid motif"/>
    <property type="match status" value="1"/>
</dbReference>
<dbReference type="EMBL" id="CAJPEV010005186">
    <property type="protein sequence ID" value="CAG0902865.1"/>
    <property type="molecule type" value="Genomic_DNA"/>
</dbReference>